<feature type="transmembrane region" description="Helical" evidence="6">
    <location>
        <begin position="377"/>
        <end position="396"/>
    </location>
</feature>
<protein>
    <recommendedName>
        <fullName evidence="7">Major facilitator superfamily (MFS) profile domain-containing protein</fullName>
    </recommendedName>
</protein>
<accession>A0AA38XDW4</accession>
<reference evidence="8" key="1">
    <citation type="submission" date="2022-10" db="EMBL/GenBank/DDBJ databases">
        <title>Culturing micro-colonial fungi from biological soil crusts in the Mojave desert and describing Neophaeococcomyces mojavensis, and introducing the new genera and species Taxawa tesnikishii.</title>
        <authorList>
            <person name="Kurbessoian T."/>
            <person name="Stajich J.E."/>
        </authorList>
    </citation>
    <scope>NUCLEOTIDE SEQUENCE</scope>
    <source>
        <strain evidence="8">TK_41</strain>
    </source>
</reference>
<dbReference type="GO" id="GO:0022857">
    <property type="term" value="F:transmembrane transporter activity"/>
    <property type="evidence" value="ECO:0007669"/>
    <property type="project" value="InterPro"/>
</dbReference>
<feature type="transmembrane region" description="Helical" evidence="6">
    <location>
        <begin position="30"/>
        <end position="55"/>
    </location>
</feature>
<dbReference type="GO" id="GO:0005886">
    <property type="term" value="C:plasma membrane"/>
    <property type="evidence" value="ECO:0007669"/>
    <property type="project" value="TreeGrafter"/>
</dbReference>
<feature type="transmembrane region" description="Helical" evidence="6">
    <location>
        <begin position="408"/>
        <end position="427"/>
    </location>
</feature>
<dbReference type="InterPro" id="IPR011701">
    <property type="entry name" value="MFS"/>
</dbReference>
<evidence type="ECO:0000256" key="6">
    <source>
        <dbReference type="SAM" id="Phobius"/>
    </source>
</evidence>
<feature type="transmembrane region" description="Helical" evidence="6">
    <location>
        <begin position="106"/>
        <end position="125"/>
    </location>
</feature>
<dbReference type="InterPro" id="IPR036259">
    <property type="entry name" value="MFS_trans_sf"/>
</dbReference>
<feature type="transmembrane region" description="Helical" evidence="6">
    <location>
        <begin position="131"/>
        <end position="151"/>
    </location>
</feature>
<keyword evidence="4 6" id="KW-1133">Transmembrane helix</keyword>
<evidence type="ECO:0000256" key="3">
    <source>
        <dbReference type="ARBA" id="ARBA00022692"/>
    </source>
</evidence>
<dbReference type="PROSITE" id="PS50850">
    <property type="entry name" value="MFS"/>
    <property type="match status" value="1"/>
</dbReference>
<evidence type="ECO:0000313" key="8">
    <source>
        <dbReference type="EMBL" id="KAJ9611559.1"/>
    </source>
</evidence>
<feature type="transmembrane region" description="Helical" evidence="6">
    <location>
        <begin position="185"/>
        <end position="207"/>
    </location>
</feature>
<name>A0AA38XDW4_9EURO</name>
<evidence type="ECO:0000256" key="5">
    <source>
        <dbReference type="ARBA" id="ARBA00023136"/>
    </source>
</evidence>
<feature type="transmembrane region" description="Helical" evidence="6">
    <location>
        <begin position="223"/>
        <end position="242"/>
    </location>
</feature>
<dbReference type="PRINTS" id="PR01036">
    <property type="entry name" value="TCRTETB"/>
</dbReference>
<evidence type="ECO:0000256" key="2">
    <source>
        <dbReference type="ARBA" id="ARBA00007520"/>
    </source>
</evidence>
<comment type="caution">
    <text evidence="8">The sequence shown here is derived from an EMBL/GenBank/DDBJ whole genome shotgun (WGS) entry which is preliminary data.</text>
</comment>
<dbReference type="EMBL" id="JAPDRK010000006">
    <property type="protein sequence ID" value="KAJ9611559.1"/>
    <property type="molecule type" value="Genomic_DNA"/>
</dbReference>
<keyword evidence="5 6" id="KW-0472">Membrane</keyword>
<feature type="transmembrane region" description="Helical" evidence="6">
    <location>
        <begin position="439"/>
        <end position="463"/>
    </location>
</feature>
<feature type="transmembrane region" description="Helical" evidence="6">
    <location>
        <begin position="344"/>
        <end position="370"/>
    </location>
</feature>
<feature type="transmembrane region" description="Helical" evidence="6">
    <location>
        <begin position="75"/>
        <end position="99"/>
    </location>
</feature>
<proteinExistence type="inferred from homology"/>
<gene>
    <name evidence="8" type="ORF">H2200_004743</name>
</gene>
<feature type="transmembrane region" description="Helical" evidence="6">
    <location>
        <begin position="254"/>
        <end position="273"/>
    </location>
</feature>
<feature type="transmembrane region" description="Helical" evidence="6">
    <location>
        <begin position="158"/>
        <end position="179"/>
    </location>
</feature>
<evidence type="ECO:0000313" key="9">
    <source>
        <dbReference type="Proteomes" id="UP001172673"/>
    </source>
</evidence>
<comment type="subcellular location">
    <subcellularLocation>
        <location evidence="1">Membrane</location>
        <topology evidence="1">Multi-pass membrane protein</topology>
    </subcellularLocation>
</comment>
<comment type="similarity">
    <text evidence="2">Belongs to the major facilitator superfamily. TCR/Tet family.</text>
</comment>
<evidence type="ECO:0000259" key="7">
    <source>
        <dbReference type="PROSITE" id="PS50850"/>
    </source>
</evidence>
<dbReference type="PANTHER" id="PTHR23501:SF102">
    <property type="entry name" value="DRUG TRANSPORTER, PUTATIVE (AFU_ORTHOLOGUE AFUA_3G08530)-RELATED"/>
    <property type="match status" value="1"/>
</dbReference>
<feature type="domain" description="Major facilitator superfamily (MFS) profile" evidence="7">
    <location>
        <begin position="33"/>
        <end position="543"/>
    </location>
</feature>
<feature type="transmembrane region" description="Helical" evidence="6">
    <location>
        <begin position="519"/>
        <end position="537"/>
    </location>
</feature>
<dbReference type="InterPro" id="IPR020846">
    <property type="entry name" value="MFS_dom"/>
</dbReference>
<dbReference type="Proteomes" id="UP001172673">
    <property type="component" value="Unassembled WGS sequence"/>
</dbReference>
<keyword evidence="3 6" id="KW-0812">Transmembrane</keyword>
<dbReference type="PANTHER" id="PTHR23501">
    <property type="entry name" value="MAJOR FACILITATOR SUPERFAMILY"/>
    <property type="match status" value="1"/>
</dbReference>
<dbReference type="AlphaFoldDB" id="A0AA38XDW4"/>
<evidence type="ECO:0000256" key="1">
    <source>
        <dbReference type="ARBA" id="ARBA00004141"/>
    </source>
</evidence>
<keyword evidence="9" id="KW-1185">Reference proteome</keyword>
<dbReference type="Gene3D" id="1.20.1250.20">
    <property type="entry name" value="MFS general substrate transporter like domains"/>
    <property type="match status" value="1"/>
</dbReference>
<feature type="transmembrane region" description="Helical" evidence="6">
    <location>
        <begin position="294"/>
        <end position="314"/>
    </location>
</feature>
<sequence length="580" mass="61674">MSLTRYADSEVSPFPNAGAGDAFPPRTTAFYLAMAVVNLSFLMSSIDTVIVGSALPKIAEALHASSVQAYWCGTGFMYAAAVSQPIYGAFIPVFGAAACIQTAMGVFLVASIFCAAAQSIGWLIAARVVQGLGGGGVNALVIVLISAMVPLEDRGTYVGIVSLTGAVGLVSGVVMGAAISEQASWRVVFYINIPICSLALIGLYLFLRLPKPHVQWKERLQQVDWIGLAILTSSIVSLLYGITGGDVLYPWSSARIVTPLVFGGVGIGLFLLYEHRFALQPIIPLRILSNRTAASGYYMTFCHALILWAFAYYMNLYVSSAIPRNLFELRLTTKKFIIAQNHSLLGAAVATLPGMAVVPPLAAAAGVAIAVTKRFKVFNLVAWIILPIGLGLFSTLDRDSSHAAQAGYQSFTAIGGGIVFSGRLLAVQAPQKRPEDTPMVTTLISLFTSLGQAFGLAVGGTVFENCWTSEVERHVALGNLQKADVILARNAESAALQIRLLSIDAQIVYADVVSKSLRVLWITLAALATSAFLATLFQRNLTTVSPAHQIDFGEDDSAQLAQLDISLLESARCAVAIEAK</sequence>
<evidence type="ECO:0000256" key="4">
    <source>
        <dbReference type="ARBA" id="ARBA00022989"/>
    </source>
</evidence>
<dbReference type="SUPFAM" id="SSF103473">
    <property type="entry name" value="MFS general substrate transporter"/>
    <property type="match status" value="1"/>
</dbReference>
<organism evidence="8 9">
    <name type="scientific">Cladophialophora chaetospira</name>
    <dbReference type="NCBI Taxonomy" id="386627"/>
    <lineage>
        <taxon>Eukaryota</taxon>
        <taxon>Fungi</taxon>
        <taxon>Dikarya</taxon>
        <taxon>Ascomycota</taxon>
        <taxon>Pezizomycotina</taxon>
        <taxon>Eurotiomycetes</taxon>
        <taxon>Chaetothyriomycetidae</taxon>
        <taxon>Chaetothyriales</taxon>
        <taxon>Herpotrichiellaceae</taxon>
        <taxon>Cladophialophora</taxon>
    </lineage>
</organism>
<dbReference type="Pfam" id="PF07690">
    <property type="entry name" value="MFS_1"/>
    <property type="match status" value="1"/>
</dbReference>